<evidence type="ECO:0008006" key="4">
    <source>
        <dbReference type="Google" id="ProtNLM"/>
    </source>
</evidence>
<organism evidence="2 3">
    <name type="scientific">Fictibacillus enclensis</name>
    <dbReference type="NCBI Taxonomy" id="1017270"/>
    <lineage>
        <taxon>Bacteria</taxon>
        <taxon>Bacillati</taxon>
        <taxon>Bacillota</taxon>
        <taxon>Bacilli</taxon>
        <taxon>Bacillales</taxon>
        <taxon>Fictibacillaceae</taxon>
        <taxon>Fictibacillus</taxon>
    </lineage>
</organism>
<dbReference type="RefSeq" id="WP_061970823.1">
    <property type="nucleotide sequence ID" value="NZ_CP126109.1"/>
</dbReference>
<dbReference type="Pfam" id="PF14004">
    <property type="entry name" value="DUF4227"/>
    <property type="match status" value="1"/>
</dbReference>
<dbReference type="InterPro" id="IPR025321">
    <property type="entry name" value="DUF4227"/>
</dbReference>
<dbReference type="EMBL" id="LNQN01000001">
    <property type="protein sequence ID" value="KSU85651.1"/>
    <property type="molecule type" value="Genomic_DNA"/>
</dbReference>
<sequence length="79" mass="9440">MGSWLKLCWSAFKIFFSFTACTLLFYFGLLWINQEYQNYHRYDVPKGKAVKVFQNDSAAESVDESNWLIRLLFFYESSE</sequence>
<dbReference type="Proteomes" id="UP000054099">
    <property type="component" value="Unassembled WGS sequence"/>
</dbReference>
<keyword evidence="1" id="KW-0472">Membrane</keyword>
<proteinExistence type="predicted"/>
<dbReference type="OrthoDB" id="2691647at2"/>
<keyword evidence="1" id="KW-0812">Transmembrane</keyword>
<evidence type="ECO:0000313" key="3">
    <source>
        <dbReference type="Proteomes" id="UP000054099"/>
    </source>
</evidence>
<keyword evidence="1" id="KW-1133">Transmembrane helix</keyword>
<reference evidence="2 3" key="1">
    <citation type="journal article" date="2014" name="Antonie Van Leeuwenhoek">
        <title>Fictibacillus enclensis sp. nov., isolated from marine sediment.</title>
        <authorList>
            <person name="Dastager S.G."/>
            <person name="Mawlankar R."/>
            <person name="Srinivasan K."/>
            <person name="Tang S.K."/>
            <person name="Lee J.C."/>
            <person name="Ramana V.V."/>
            <person name="Shouche Y.S."/>
        </authorList>
    </citation>
    <scope>NUCLEOTIDE SEQUENCE [LARGE SCALE GENOMIC DNA]</scope>
    <source>
        <strain evidence="2 3">NIO-1003</strain>
    </source>
</reference>
<dbReference type="AlphaFoldDB" id="A0A0V8JEZ3"/>
<gene>
    <name evidence="2" type="ORF">AS030_09185</name>
</gene>
<comment type="caution">
    <text evidence="2">The sequence shown here is derived from an EMBL/GenBank/DDBJ whole genome shotgun (WGS) entry which is preliminary data.</text>
</comment>
<name>A0A0V8JEZ3_9BACL</name>
<accession>A0A0V8JEZ3</accession>
<evidence type="ECO:0000313" key="2">
    <source>
        <dbReference type="EMBL" id="KSU85651.1"/>
    </source>
</evidence>
<evidence type="ECO:0000256" key="1">
    <source>
        <dbReference type="SAM" id="Phobius"/>
    </source>
</evidence>
<keyword evidence="3" id="KW-1185">Reference proteome</keyword>
<feature type="transmembrane region" description="Helical" evidence="1">
    <location>
        <begin position="12"/>
        <end position="32"/>
    </location>
</feature>
<protein>
    <recommendedName>
        <fullName evidence="4">DUF4227 domain-containing protein</fullName>
    </recommendedName>
</protein>